<dbReference type="RefSeq" id="XP_005835818.1">
    <property type="nucleotide sequence ID" value="XM_005835761.1"/>
</dbReference>
<gene>
    <name evidence="15" type="ORF">GUITHDRAFT_105462</name>
</gene>
<evidence type="ECO:0000256" key="11">
    <source>
        <dbReference type="PIRSR" id="PIRSR601382-3"/>
    </source>
</evidence>
<dbReference type="GO" id="GO:0016020">
    <property type="term" value="C:membrane"/>
    <property type="evidence" value="ECO:0007669"/>
    <property type="project" value="InterPro"/>
</dbReference>
<evidence type="ECO:0000256" key="4">
    <source>
        <dbReference type="ARBA" id="ARBA00022723"/>
    </source>
</evidence>
<dbReference type="Gene3D" id="1.50.10.10">
    <property type="match status" value="1"/>
</dbReference>
<comment type="catalytic activity">
    <reaction evidence="9">
        <text>N(4)-(alpha-D-Man-(1-&gt;2)-alpha-D-Man-(1-&gt;2)-alpha-D-Man-(1-&gt;3)-[alpha-D-Man-(1-&gt;2)-alpha-D-Man-(1-&gt;3)-[alpha-D-Man-(1-&gt;2)-alpha-D-Man-(1-&gt;6)]-alpha-D-Man-(1-&gt;6)]-beta-D-Man-(1-&gt;4)-beta-D-GlcNAc-(1-&gt;4)-beta-D-GlcNAc)-L-asparaginyl-[protein] (N-glucan mannose isomer 9A1,2,3B1,2,3) + 4 H2O = N(4)-(alpha-D-Man-(1-&gt;3)-[alpha-D-Man-(1-&gt;3)-[alpha-D-Man-(1-&gt;6)]-alpha-D-Man-(1-&gt;6)]-beta-D-Man-(1-&gt;4)-beta-D-GlcNAc-(1-&gt;4)-beta-D-GlcNAc)-L-asparaginyl-[protein] (N-glucan mannose isomer 5A1,2) + 4 beta-D-mannose</text>
        <dbReference type="Rhea" id="RHEA:56008"/>
        <dbReference type="Rhea" id="RHEA-COMP:14356"/>
        <dbReference type="Rhea" id="RHEA-COMP:14367"/>
        <dbReference type="ChEBI" id="CHEBI:15377"/>
        <dbReference type="ChEBI" id="CHEBI:28563"/>
        <dbReference type="ChEBI" id="CHEBI:59087"/>
        <dbReference type="ChEBI" id="CHEBI:139493"/>
        <dbReference type="EC" id="3.2.1.113"/>
    </reaction>
</comment>
<evidence type="ECO:0000256" key="12">
    <source>
        <dbReference type="RuleBase" id="RU361193"/>
    </source>
</evidence>
<feature type="active site" description="Proton donor" evidence="10">
    <location>
        <position position="637"/>
    </location>
</feature>
<evidence type="ECO:0000313" key="15">
    <source>
        <dbReference type="EMBL" id="EKX48838.1"/>
    </source>
</evidence>
<dbReference type="GO" id="GO:0004571">
    <property type="term" value="F:mannosyl-oligosaccharide 1,2-alpha-mannosidase activity"/>
    <property type="evidence" value="ECO:0007669"/>
    <property type="project" value="UniProtKB-EC"/>
</dbReference>
<evidence type="ECO:0000256" key="6">
    <source>
        <dbReference type="ARBA" id="ARBA00022837"/>
    </source>
</evidence>
<accession>L1JJZ9</accession>
<evidence type="ECO:0000256" key="3">
    <source>
        <dbReference type="ARBA" id="ARBA00007658"/>
    </source>
</evidence>
<dbReference type="OMA" id="PIWPQAE"/>
<comment type="pathway">
    <text evidence="2">Protein modification; protein glycosylation.</text>
</comment>
<evidence type="ECO:0000256" key="13">
    <source>
        <dbReference type="SAM" id="MobiDB-lite"/>
    </source>
</evidence>
<dbReference type="EC" id="3.2.1.-" evidence="12"/>
<comment type="cofactor">
    <cofactor evidence="1">
        <name>Ca(2+)</name>
        <dbReference type="ChEBI" id="CHEBI:29108"/>
    </cofactor>
</comment>
<dbReference type="SUPFAM" id="SSF48225">
    <property type="entry name" value="Seven-hairpin glycosidases"/>
    <property type="match status" value="1"/>
</dbReference>
<evidence type="ECO:0000256" key="1">
    <source>
        <dbReference type="ARBA" id="ARBA00001913"/>
    </source>
</evidence>
<dbReference type="eggNOG" id="KOG2204">
    <property type="taxonomic scope" value="Eukaryota"/>
</dbReference>
<dbReference type="InterPro" id="IPR036026">
    <property type="entry name" value="Seven-hairpin_glycosidases"/>
</dbReference>
<name>L1JJZ9_GUITC</name>
<dbReference type="InterPro" id="IPR001382">
    <property type="entry name" value="Glyco_hydro_47"/>
</dbReference>
<evidence type="ECO:0000313" key="16">
    <source>
        <dbReference type="EnsemblProtists" id="EKX48838"/>
    </source>
</evidence>
<dbReference type="EnsemblProtists" id="EKX48838">
    <property type="protein sequence ID" value="EKX48838"/>
    <property type="gene ID" value="GUITHDRAFT_105462"/>
</dbReference>
<feature type="active site" evidence="10">
    <location>
        <position position="513"/>
    </location>
</feature>
<dbReference type="PANTHER" id="PTHR11742:SF55">
    <property type="entry name" value="ENDOPLASMIC RETICULUM MANNOSYL-OLIGOSACCHARIDE 1,2-ALPHA-MANNOSIDASE"/>
    <property type="match status" value="1"/>
</dbReference>
<evidence type="ECO:0000256" key="10">
    <source>
        <dbReference type="PIRSR" id="PIRSR601382-1"/>
    </source>
</evidence>
<sequence>MIALHRSNRDVMYAKSLGKKYSSLPESPSSVILDISLIFVLFFLFLALVYHLIYDIFGTNLHSLLTGGISRTFFVSVCLGIILRTLKNLYLLIRTVESSSDASVIQWYRHLLTLTLFGAYFLAFFNGKDISKHVMQLWSSFDVASFHSHFNNNNNNNAIKITYNQHDWEREREALMQVAEPAAALLSDTVAPKVAEDCAIREKALMQQASERKRMPHRLMQESTRGHETAQWSSVGSTPGREQGGPSSAAKELAAKIANEQALASMVNEPLDIFDDDDSTRIKRLAIKNAFLHAWEAYEMHAFGKDEVHPLSQQGHDIMGLGVTIIDALDTMLVMGLASSPVYKRARSWVQSGFDPKPNKDISVFEATIRVLGGLLSAFGLTGDRMYAEKATELGDVLLTAMQTPTGLPASVINPKLGSSKQSFINPYNGNQCKFGDPTTLAEAGSVQMELQYLSHITGDPKYAAAADRSIAKLLSLAVKSKDKPENPLFPVDVHPREGRFVTDRISMGSGGDSFYECILKQAILRPLSAGHLRSIFQNVTVSAIEKVGAEVDGLSFLGQCSVTSPETMKRMEVNETSASLFCRDVIMKHLACFAPAMLVLAYNEDRSQTAYLVEAENLMRTCMSMYQVTQTGLAAEQYDIKVKPTKLTPTVRQKYSLLRPEAVESAFFLWRRIYRDFGWQFFMSLEKYCRRSFQGGGYTAILDVDHAASAGSASDANRMDRLDSFFFSETLKYL</sequence>
<dbReference type="InterPro" id="IPR012341">
    <property type="entry name" value="6hp_glycosidase-like_sf"/>
</dbReference>
<reference evidence="16" key="3">
    <citation type="submission" date="2016-03" db="UniProtKB">
        <authorList>
            <consortium name="EnsemblProtists"/>
        </authorList>
    </citation>
    <scope>IDENTIFICATION</scope>
</reference>
<evidence type="ECO:0000256" key="14">
    <source>
        <dbReference type="SAM" id="Phobius"/>
    </source>
</evidence>
<comment type="catalytic activity">
    <reaction evidence="8">
        <text>N(4)-(alpha-D-Man-(1-&gt;2)-alpha-D-Man-(1-&gt;2)-alpha-D-Man-(1-&gt;3)-[alpha-D-Man-(1-&gt;3)-[alpha-D-Man-(1-&gt;2)-alpha-D-Man-(1-&gt;6)]-alpha-D-Man-(1-&gt;6)]-beta-D-Man-(1-&gt;4)-beta-D-GlcNAc-(1-&gt;4)-beta-D-GlcNAc)-L-asparaginyl-[protein] (N-glucan mannose isomer 8A1,2,3B1,3) + 3 H2O = N(4)-(alpha-D-Man-(1-&gt;3)-[alpha-D-Man-(1-&gt;3)-[alpha-D-Man-(1-&gt;6)]-alpha-D-Man-(1-&gt;6)]-beta-D-Man-(1-&gt;4)-beta-D-GlcNAc-(1-&gt;4)-beta-D-GlcNAc)-L-asparaginyl-[protein] (N-glucan mannose isomer 5A1,2) + 3 beta-D-mannose</text>
        <dbReference type="Rhea" id="RHEA:56028"/>
        <dbReference type="Rhea" id="RHEA-COMP:14358"/>
        <dbReference type="Rhea" id="RHEA-COMP:14367"/>
        <dbReference type="ChEBI" id="CHEBI:15377"/>
        <dbReference type="ChEBI" id="CHEBI:28563"/>
        <dbReference type="ChEBI" id="CHEBI:59087"/>
        <dbReference type="ChEBI" id="CHEBI:60628"/>
        <dbReference type="EC" id="3.2.1.113"/>
    </reaction>
</comment>
<dbReference type="PRINTS" id="PR00747">
    <property type="entry name" value="GLYHDRLASE47"/>
</dbReference>
<reference evidence="15 17" key="1">
    <citation type="journal article" date="2012" name="Nature">
        <title>Algal genomes reveal evolutionary mosaicism and the fate of nucleomorphs.</title>
        <authorList>
            <consortium name="DOE Joint Genome Institute"/>
            <person name="Curtis B.A."/>
            <person name="Tanifuji G."/>
            <person name="Burki F."/>
            <person name="Gruber A."/>
            <person name="Irimia M."/>
            <person name="Maruyama S."/>
            <person name="Arias M.C."/>
            <person name="Ball S.G."/>
            <person name="Gile G.H."/>
            <person name="Hirakawa Y."/>
            <person name="Hopkins J.F."/>
            <person name="Kuo A."/>
            <person name="Rensing S.A."/>
            <person name="Schmutz J."/>
            <person name="Symeonidi A."/>
            <person name="Elias M."/>
            <person name="Eveleigh R.J."/>
            <person name="Herman E.K."/>
            <person name="Klute M.J."/>
            <person name="Nakayama T."/>
            <person name="Obornik M."/>
            <person name="Reyes-Prieto A."/>
            <person name="Armbrust E.V."/>
            <person name="Aves S.J."/>
            <person name="Beiko R.G."/>
            <person name="Coutinho P."/>
            <person name="Dacks J.B."/>
            <person name="Durnford D.G."/>
            <person name="Fast N.M."/>
            <person name="Green B.R."/>
            <person name="Grisdale C.J."/>
            <person name="Hempel F."/>
            <person name="Henrissat B."/>
            <person name="Hoppner M.P."/>
            <person name="Ishida K."/>
            <person name="Kim E."/>
            <person name="Koreny L."/>
            <person name="Kroth P.G."/>
            <person name="Liu Y."/>
            <person name="Malik S.B."/>
            <person name="Maier U.G."/>
            <person name="McRose D."/>
            <person name="Mock T."/>
            <person name="Neilson J.A."/>
            <person name="Onodera N.T."/>
            <person name="Poole A.M."/>
            <person name="Pritham E.J."/>
            <person name="Richards T.A."/>
            <person name="Rocap G."/>
            <person name="Roy S.W."/>
            <person name="Sarai C."/>
            <person name="Schaack S."/>
            <person name="Shirato S."/>
            <person name="Slamovits C.H."/>
            <person name="Spencer D.F."/>
            <person name="Suzuki S."/>
            <person name="Worden A.Z."/>
            <person name="Zauner S."/>
            <person name="Barry K."/>
            <person name="Bell C."/>
            <person name="Bharti A.K."/>
            <person name="Crow J.A."/>
            <person name="Grimwood J."/>
            <person name="Kramer R."/>
            <person name="Lindquist E."/>
            <person name="Lucas S."/>
            <person name="Salamov A."/>
            <person name="McFadden G.I."/>
            <person name="Lane C.E."/>
            <person name="Keeling P.J."/>
            <person name="Gray M.W."/>
            <person name="Grigoriev I.V."/>
            <person name="Archibald J.M."/>
        </authorList>
    </citation>
    <scope>NUCLEOTIDE SEQUENCE</scope>
    <source>
        <strain evidence="15 17">CCMP2712</strain>
    </source>
</reference>
<keyword evidence="5 12" id="KW-0378">Hydrolase</keyword>
<keyword evidence="17" id="KW-1185">Reference proteome</keyword>
<protein>
    <recommendedName>
        <fullName evidence="12">alpha-1,2-Mannosidase</fullName>
        <ecNumber evidence="12">3.2.1.-</ecNumber>
    </recommendedName>
</protein>
<reference evidence="17" key="2">
    <citation type="submission" date="2012-11" db="EMBL/GenBank/DDBJ databases">
        <authorList>
            <person name="Kuo A."/>
            <person name="Curtis B.A."/>
            <person name="Tanifuji G."/>
            <person name="Burki F."/>
            <person name="Gruber A."/>
            <person name="Irimia M."/>
            <person name="Maruyama S."/>
            <person name="Arias M.C."/>
            <person name="Ball S.G."/>
            <person name="Gile G.H."/>
            <person name="Hirakawa Y."/>
            <person name="Hopkins J.F."/>
            <person name="Rensing S.A."/>
            <person name="Schmutz J."/>
            <person name="Symeonidi A."/>
            <person name="Elias M."/>
            <person name="Eveleigh R.J."/>
            <person name="Herman E.K."/>
            <person name="Klute M.J."/>
            <person name="Nakayama T."/>
            <person name="Obornik M."/>
            <person name="Reyes-Prieto A."/>
            <person name="Armbrust E.V."/>
            <person name="Aves S.J."/>
            <person name="Beiko R.G."/>
            <person name="Coutinho P."/>
            <person name="Dacks J.B."/>
            <person name="Durnford D.G."/>
            <person name="Fast N.M."/>
            <person name="Green B.R."/>
            <person name="Grisdale C."/>
            <person name="Hempe F."/>
            <person name="Henrissat B."/>
            <person name="Hoppner M.P."/>
            <person name="Ishida K.-I."/>
            <person name="Kim E."/>
            <person name="Koreny L."/>
            <person name="Kroth P.G."/>
            <person name="Liu Y."/>
            <person name="Malik S.-B."/>
            <person name="Maier U.G."/>
            <person name="McRose D."/>
            <person name="Mock T."/>
            <person name="Neilson J.A."/>
            <person name="Onodera N.T."/>
            <person name="Poole A.M."/>
            <person name="Pritham E.J."/>
            <person name="Richards T.A."/>
            <person name="Rocap G."/>
            <person name="Roy S.W."/>
            <person name="Sarai C."/>
            <person name="Schaack S."/>
            <person name="Shirato S."/>
            <person name="Slamovits C.H."/>
            <person name="Spencer D.F."/>
            <person name="Suzuki S."/>
            <person name="Worden A.Z."/>
            <person name="Zauner S."/>
            <person name="Barry K."/>
            <person name="Bell C."/>
            <person name="Bharti A.K."/>
            <person name="Crow J.A."/>
            <person name="Grimwood J."/>
            <person name="Kramer R."/>
            <person name="Lindquist E."/>
            <person name="Lucas S."/>
            <person name="Salamov A."/>
            <person name="McFadden G.I."/>
            <person name="Lane C.E."/>
            <person name="Keeling P.J."/>
            <person name="Gray M.W."/>
            <person name="Grigoriev I.V."/>
            <person name="Archibald J.M."/>
        </authorList>
    </citation>
    <scope>NUCLEOTIDE SEQUENCE</scope>
    <source>
        <strain evidence="17">CCMP2712</strain>
    </source>
</reference>
<keyword evidence="7 11" id="KW-1015">Disulfide bond</keyword>
<evidence type="ECO:0000256" key="8">
    <source>
        <dbReference type="ARBA" id="ARBA00047669"/>
    </source>
</evidence>
<dbReference type="GO" id="GO:0005975">
    <property type="term" value="P:carbohydrate metabolic process"/>
    <property type="evidence" value="ECO:0007669"/>
    <property type="project" value="InterPro"/>
</dbReference>
<keyword evidence="6" id="KW-0106">Calcium</keyword>
<proteinExistence type="inferred from homology"/>
<dbReference type="STRING" id="905079.L1JJZ9"/>
<dbReference type="HOGENOM" id="CLU_377424_0_0_1"/>
<keyword evidence="4" id="KW-0479">Metal-binding</keyword>
<keyword evidence="14" id="KW-0472">Membrane</keyword>
<evidence type="ECO:0000256" key="7">
    <source>
        <dbReference type="ARBA" id="ARBA00023157"/>
    </source>
</evidence>
<feature type="disulfide bond" evidence="11">
    <location>
        <begin position="593"/>
        <end position="623"/>
    </location>
</feature>
<keyword evidence="12" id="KW-0326">Glycosidase</keyword>
<keyword evidence="14" id="KW-1133">Transmembrane helix</keyword>
<evidence type="ECO:0000256" key="9">
    <source>
        <dbReference type="ARBA" id="ARBA00048605"/>
    </source>
</evidence>
<evidence type="ECO:0000256" key="5">
    <source>
        <dbReference type="ARBA" id="ARBA00022801"/>
    </source>
</evidence>
<dbReference type="GO" id="GO:0005783">
    <property type="term" value="C:endoplasmic reticulum"/>
    <property type="evidence" value="ECO:0007669"/>
    <property type="project" value="TreeGrafter"/>
</dbReference>
<dbReference type="EMBL" id="JH992984">
    <property type="protein sequence ID" value="EKX48838.1"/>
    <property type="molecule type" value="Genomic_DNA"/>
</dbReference>
<dbReference type="AlphaFoldDB" id="L1JJZ9"/>
<comment type="similarity">
    <text evidence="3 12">Belongs to the glycosyl hydrolase 47 family.</text>
</comment>
<dbReference type="PaxDb" id="55529-EKX48838"/>
<feature type="transmembrane region" description="Helical" evidence="14">
    <location>
        <begin position="31"/>
        <end position="53"/>
    </location>
</feature>
<organism evidence="15">
    <name type="scientific">Guillardia theta (strain CCMP2712)</name>
    <name type="common">Cryptophyte</name>
    <dbReference type="NCBI Taxonomy" id="905079"/>
    <lineage>
        <taxon>Eukaryota</taxon>
        <taxon>Cryptophyceae</taxon>
        <taxon>Pyrenomonadales</taxon>
        <taxon>Geminigeraceae</taxon>
        <taxon>Guillardia</taxon>
    </lineage>
</organism>
<feature type="region of interest" description="Disordered" evidence="13">
    <location>
        <begin position="222"/>
        <end position="247"/>
    </location>
</feature>
<dbReference type="OrthoDB" id="8118055at2759"/>
<feature type="active site" description="Proton donor" evidence="10">
    <location>
        <position position="366"/>
    </location>
</feature>
<keyword evidence="14" id="KW-0812">Transmembrane</keyword>
<dbReference type="GeneID" id="17305400"/>
<dbReference type="Proteomes" id="UP000011087">
    <property type="component" value="Unassembled WGS sequence"/>
</dbReference>
<evidence type="ECO:0000256" key="2">
    <source>
        <dbReference type="ARBA" id="ARBA00004922"/>
    </source>
</evidence>
<dbReference type="GO" id="GO:0005509">
    <property type="term" value="F:calcium ion binding"/>
    <property type="evidence" value="ECO:0007669"/>
    <property type="project" value="InterPro"/>
</dbReference>
<feature type="active site" evidence="10">
    <location>
        <position position="662"/>
    </location>
</feature>
<feature type="transmembrane region" description="Helical" evidence="14">
    <location>
        <begin position="65"/>
        <end position="86"/>
    </location>
</feature>
<dbReference type="InterPro" id="IPR050749">
    <property type="entry name" value="Glycosyl_Hydrolase_47"/>
</dbReference>
<evidence type="ECO:0000313" key="17">
    <source>
        <dbReference type="Proteomes" id="UP000011087"/>
    </source>
</evidence>
<dbReference type="PANTHER" id="PTHR11742">
    <property type="entry name" value="MANNOSYL-OLIGOSACCHARIDE ALPHA-1,2-MANNOSIDASE-RELATED"/>
    <property type="match status" value="1"/>
</dbReference>
<dbReference type="KEGG" id="gtt:GUITHDRAFT_105462"/>
<dbReference type="Pfam" id="PF01532">
    <property type="entry name" value="Glyco_hydro_47"/>
    <property type="match status" value="1"/>
</dbReference>